<keyword evidence="4" id="KW-0808">Transferase</keyword>
<feature type="domain" description="Protein kinase" evidence="12">
    <location>
        <begin position="466"/>
        <end position="746"/>
    </location>
</feature>
<dbReference type="GO" id="GO:0004674">
    <property type="term" value="F:protein serine/threonine kinase activity"/>
    <property type="evidence" value="ECO:0007669"/>
    <property type="project" value="UniProtKB-EC"/>
</dbReference>
<evidence type="ECO:0000256" key="4">
    <source>
        <dbReference type="ARBA" id="ARBA00022679"/>
    </source>
</evidence>
<keyword evidence="7 10" id="KW-0067">ATP-binding</keyword>
<dbReference type="CDD" id="cd14066">
    <property type="entry name" value="STKc_IRAK"/>
    <property type="match status" value="2"/>
</dbReference>
<name>A0AA38TPZ7_9ASTR</name>
<evidence type="ECO:0000256" key="6">
    <source>
        <dbReference type="ARBA" id="ARBA00022777"/>
    </source>
</evidence>
<evidence type="ECO:0000256" key="9">
    <source>
        <dbReference type="ARBA" id="ARBA00048679"/>
    </source>
</evidence>
<feature type="region of interest" description="Disordered" evidence="11">
    <location>
        <begin position="389"/>
        <end position="418"/>
    </location>
</feature>
<keyword evidence="14" id="KW-1185">Reference proteome</keyword>
<organism evidence="13 14">
    <name type="scientific">Centaurea solstitialis</name>
    <name type="common">yellow star-thistle</name>
    <dbReference type="NCBI Taxonomy" id="347529"/>
    <lineage>
        <taxon>Eukaryota</taxon>
        <taxon>Viridiplantae</taxon>
        <taxon>Streptophyta</taxon>
        <taxon>Embryophyta</taxon>
        <taxon>Tracheophyta</taxon>
        <taxon>Spermatophyta</taxon>
        <taxon>Magnoliopsida</taxon>
        <taxon>eudicotyledons</taxon>
        <taxon>Gunneridae</taxon>
        <taxon>Pentapetalae</taxon>
        <taxon>asterids</taxon>
        <taxon>campanulids</taxon>
        <taxon>Asterales</taxon>
        <taxon>Asteraceae</taxon>
        <taxon>Carduoideae</taxon>
        <taxon>Cardueae</taxon>
        <taxon>Centaureinae</taxon>
        <taxon>Centaurea</taxon>
    </lineage>
</organism>
<evidence type="ECO:0000259" key="12">
    <source>
        <dbReference type="PROSITE" id="PS50011"/>
    </source>
</evidence>
<evidence type="ECO:0000256" key="11">
    <source>
        <dbReference type="SAM" id="MobiDB-lite"/>
    </source>
</evidence>
<feature type="domain" description="Protein kinase" evidence="12">
    <location>
        <begin position="1701"/>
        <end position="1986"/>
    </location>
</feature>
<comment type="catalytic activity">
    <reaction evidence="9">
        <text>L-seryl-[protein] + ATP = O-phospho-L-seryl-[protein] + ADP + H(+)</text>
        <dbReference type="Rhea" id="RHEA:17989"/>
        <dbReference type="Rhea" id="RHEA-COMP:9863"/>
        <dbReference type="Rhea" id="RHEA-COMP:11604"/>
        <dbReference type="ChEBI" id="CHEBI:15378"/>
        <dbReference type="ChEBI" id="CHEBI:29999"/>
        <dbReference type="ChEBI" id="CHEBI:30616"/>
        <dbReference type="ChEBI" id="CHEBI:83421"/>
        <dbReference type="ChEBI" id="CHEBI:456216"/>
        <dbReference type="EC" id="2.7.11.1"/>
    </reaction>
</comment>
<sequence length="2402" mass="270658">MVFRCRCFSCDFEEEEEEYYETATQIQSSSTQTFYTAFSSNYSLSDQAAKVSEFSGDIRVFAFSELKAATNDFSRSTKIGEGGFGCVYLGVIKDHPGSIKTLNVAVRNLGPTGLQGHNKWVTEVKSLGVVKHPNLVKLVGYCIEDDGTRIQRLIVYEYMCNGSVEDHLFTRSRAPLSWTKRLKVAQDVARGLAYLHEQMDFQIIFRDFKSSNILLDDQWNAKLSDFGLAQLCPKEGLTHVSTAVVGTMGCTAPEYIATGQLTSMCNVWSYGVFLYELITGRRSLDTSRPKNEQNLLEWVTPYIDSKRLGLIIDPRLDVANYSLESVQKMSFIASRCLSKDPKSRPKMSKTLEMVNQLITGLPSPTSPLNSMVPTVIIEPKMVITHAKKTNKNMKNEGETGSDEVQQAEETEYGTATQAPSTSAHTFYTALSKFKRLVTTSQTKTSLLSNNLKEFTFSELKAVTNNFSQSSKIGEGGFGCVYKGVIKNTQDSTKTLDVAVKYLNRTGLTGIKAWVTEVNVLAIADHPNLVKLVGYCAQDDKGGIQRLLVYEYMPNRSVEDHLSARSQAPLSWTMRLKVAQDVARALAYLHEDLQVIFRDLKSSSILLDHQWNAKLSDYGLDRIERLTYDITTAALGDSGYMAPERIKTGNLTSKCDVWSYGVFLYELITGRLPWDTTRPENEQKLLEWVKPYLDSERFELIIDPRLENNYSLESTRKLSVIANKCLAIDPNSRPKMSEVLGMVNQFITEVPSQAPPVNGLVQVAAIEPKMVFTHAKKNTEKMKNEGETGSTQIQRKKSACFSLICCRGYSESKGIRLILAQLKPKVKNLTTQPFGISVKFWVLGINDFKQQKMVFRCRCLSFSLEEEKEERVEEEREEGEEEEREEGEEEEEETEYGTATQAPSTLTQTFYTGLSNFNPSVTDSQAKTFLLSNNLKEFTFSELKAATNNFSQSAKIGEGEFGCVYKGVIDDPQDSSKTLNVAVKKLRRRELQGLKVWTTEVNVLAMAEHPNIVKLVGYCADDGREIQRLIVYEYMPNGSVEDHLSTKSETPLSWTMRLKVAQDAACALAFLHEDLHMIFRDFKSSSILLDDQWNAKLSDFGLDRILPERLTYNVTTAVLEATRYMAPEQYVTGHATYKSDVWSYGVFLYELIRANKCLSTDPSSRPKMSEVLEMVNQLITGTGSTEIQRKESTCFSLICCRGHPTNPVDHNLAQLRVTICGRPMIMDIVTCFPRGSNPPQKMVFHCRCLSFSFEEEKDEETEYGTATQAPSTLTQTFYTALSKFNPFVTKSQPKTSLLSNNLKEFTFSELKAATNNFSPSAKIGEGGYGCVYMGVIKNPRCFSKRLKVAVKQLRRREFQGLKVWTTEVNVLAMAEHPNIVKLVGYCAEDDEREIRRLIVYEYMPNRSVEDHLSTKSEAPLSWTMRLKVAQDAARALAYLHENLQTIFRDFKSSSILLDDQWNAKLSDFGLGRVLPERVTLDVTTAVVASGYMAPEQYETGHPTYKSDVWSYGVFLYELITGRLPWDTTRPENEQKLLEWVKPYIDSERFELIIDPRLKNNYSLESAQKLSVIAKKCLVIDPNSRPKMSEVLEMVNQLITGVPSQAPPHNGLVLVAATANMKHEGETGSTEIQHKEWACFSLICCREEVEEIGYETTTQVQSFYTASSNFYPSVTDSKANASVFPNNLKAFTFSELKAATNSFSRSAKIGEGGFGCVYMGVIKNPRDSTKTLDVAVKQLSRGGLQGHKEWVTEVNLLGVVQHPNLVKLVGYCAEDDQRGVQRLLVYEYMPNRSVEGHLSTRSKAPLSWTMRLKVAQDAARGLAYLHEEMDFQIIFRDLKSSNILLDDQWNAKLSDFGLARLGPEEGLTHVSTAPAGTMGYMAPEYIQVARLTAKSDVWSYGVFLYELITGRLPLDRTRPVKEQKLLEWMRPYLEDSKKFKQVIDPRLQGNYSLKSAQKLSAIANRCLYRNPKLRPKMSEVLEMVNQLMITGVPSLSVEPKTVEKTSEHMKSVGKTGSTEIQREKSEMINDFKEQMVFHCRCFSVFIEEEGTENETTTQVQSPSTQTFYTASSNFNLFVTNSQATNNLRVFTFSELEAATNNFSQSAKIGEGGFGYVYTGVINNPQDSTKTLDVAVKKLGRAGLVGHKEWVTEVNVLGVVNHPNVVKLVGYCAEDDVRGSQRLLVYEYMTNRSVKDQLSRRSKAPLSWTMRLKVAQDVARGLAYLHEQMDFQIIFSDLKSSDILLDDQWNAKLSDFGLAQLGPEGLTHASTSVVGAMGYMAPEYIQTGHLTSKSDVWSYGMFLYELITGRHPLDRNRHEKEQKLLKWVKPYICSKRFGLTIDPRLKGNYSMKSAEKLGSIANRCLLKDPESRPKMSEVLEMVNQLIIGIPSPGLIQTFWRPCAKI</sequence>
<dbReference type="PANTHER" id="PTHR45621">
    <property type="entry name" value="OS01G0588500 PROTEIN-RELATED"/>
    <property type="match status" value="1"/>
</dbReference>
<evidence type="ECO:0000313" key="14">
    <source>
        <dbReference type="Proteomes" id="UP001172457"/>
    </source>
</evidence>
<protein>
    <recommendedName>
        <fullName evidence="2">non-specific serine/threonine protein kinase</fullName>
        <ecNumber evidence="2">2.7.11.1</ecNumber>
    </recommendedName>
</protein>
<evidence type="ECO:0000256" key="10">
    <source>
        <dbReference type="PROSITE-ProRule" id="PRU10141"/>
    </source>
</evidence>
<dbReference type="EC" id="2.7.11.1" evidence="2"/>
<accession>A0AA38TPZ7</accession>
<dbReference type="InterPro" id="IPR017441">
    <property type="entry name" value="Protein_kinase_ATP_BS"/>
</dbReference>
<dbReference type="SMART" id="SM00220">
    <property type="entry name" value="S_TKc"/>
    <property type="match status" value="6"/>
</dbReference>
<feature type="domain" description="Protein kinase" evidence="12">
    <location>
        <begin position="949"/>
        <end position="1224"/>
    </location>
</feature>
<feature type="domain" description="Protein kinase" evidence="12">
    <location>
        <begin position="1316"/>
        <end position="1597"/>
    </location>
</feature>
<evidence type="ECO:0000256" key="3">
    <source>
        <dbReference type="ARBA" id="ARBA00022475"/>
    </source>
</evidence>
<evidence type="ECO:0000256" key="5">
    <source>
        <dbReference type="ARBA" id="ARBA00022741"/>
    </source>
</evidence>
<gene>
    <name evidence="13" type="ORF">OSB04_014050</name>
</gene>
<evidence type="ECO:0000313" key="13">
    <source>
        <dbReference type="EMBL" id="KAJ9559436.1"/>
    </source>
</evidence>
<feature type="region of interest" description="Disordered" evidence="11">
    <location>
        <begin position="1999"/>
        <end position="2019"/>
    </location>
</feature>
<feature type="compositionally biased region" description="Acidic residues" evidence="11">
    <location>
        <begin position="399"/>
        <end position="411"/>
    </location>
</feature>
<dbReference type="Pfam" id="PF00069">
    <property type="entry name" value="Pkinase"/>
    <property type="match status" value="3"/>
</dbReference>
<keyword evidence="6" id="KW-0418">Kinase</keyword>
<dbReference type="PROSITE" id="PS50011">
    <property type="entry name" value="PROTEIN_KINASE_DOM"/>
    <property type="match status" value="6"/>
</dbReference>
<comment type="caution">
    <text evidence="13">The sequence shown here is derived from an EMBL/GenBank/DDBJ whole genome shotgun (WGS) entry which is preliminary data.</text>
</comment>
<feature type="binding site" evidence="10">
    <location>
        <position position="984"/>
    </location>
    <ligand>
        <name>ATP</name>
        <dbReference type="ChEBI" id="CHEBI:30616"/>
    </ligand>
</feature>
<evidence type="ECO:0000256" key="1">
    <source>
        <dbReference type="ARBA" id="ARBA00004236"/>
    </source>
</evidence>
<dbReference type="Pfam" id="PF07714">
    <property type="entry name" value="PK_Tyr_Ser-Thr"/>
    <property type="match status" value="3"/>
</dbReference>
<feature type="domain" description="Protein kinase" evidence="12">
    <location>
        <begin position="2100"/>
        <end position="2383"/>
    </location>
</feature>
<dbReference type="FunFam" id="3.30.200.20:FF:000228">
    <property type="entry name" value="Serine/threonine-protein kinase BIK1"/>
    <property type="match status" value="3"/>
</dbReference>
<dbReference type="InterPro" id="IPR001245">
    <property type="entry name" value="Ser-Thr/Tyr_kinase_cat_dom"/>
</dbReference>
<comment type="catalytic activity">
    <reaction evidence="8">
        <text>L-threonyl-[protein] + ATP = O-phospho-L-threonyl-[protein] + ADP + H(+)</text>
        <dbReference type="Rhea" id="RHEA:46608"/>
        <dbReference type="Rhea" id="RHEA-COMP:11060"/>
        <dbReference type="Rhea" id="RHEA-COMP:11605"/>
        <dbReference type="ChEBI" id="CHEBI:15378"/>
        <dbReference type="ChEBI" id="CHEBI:30013"/>
        <dbReference type="ChEBI" id="CHEBI:30616"/>
        <dbReference type="ChEBI" id="CHEBI:61977"/>
        <dbReference type="ChEBI" id="CHEBI:456216"/>
        <dbReference type="EC" id="2.7.11.1"/>
    </reaction>
</comment>
<dbReference type="GO" id="GO:0005524">
    <property type="term" value="F:ATP binding"/>
    <property type="evidence" value="ECO:0007669"/>
    <property type="project" value="UniProtKB-UniRule"/>
</dbReference>
<feature type="compositionally biased region" description="Basic and acidic residues" evidence="11">
    <location>
        <begin position="1999"/>
        <end position="2008"/>
    </location>
</feature>
<dbReference type="InterPro" id="IPR050823">
    <property type="entry name" value="Plant_Ser_Thr_Prot_Kinase"/>
</dbReference>
<keyword evidence="3" id="KW-1003">Cell membrane</keyword>
<feature type="binding site" evidence="10">
    <location>
        <position position="2135"/>
    </location>
    <ligand>
        <name>ATP</name>
        <dbReference type="ChEBI" id="CHEBI:30616"/>
    </ligand>
</feature>
<feature type="binding site" evidence="10">
    <location>
        <position position="500"/>
    </location>
    <ligand>
        <name>ATP</name>
        <dbReference type="ChEBI" id="CHEBI:30616"/>
    </ligand>
</feature>
<dbReference type="Gene3D" id="3.30.200.20">
    <property type="entry name" value="Phosphorylase Kinase, domain 1"/>
    <property type="match status" value="6"/>
</dbReference>
<dbReference type="FunFam" id="1.10.510.10:FF:000051">
    <property type="entry name" value="Receptor-like serine/threonine-protein kinase ALE2"/>
    <property type="match status" value="2"/>
</dbReference>
<feature type="binding site" evidence="10">
    <location>
        <position position="1350"/>
    </location>
    <ligand>
        <name>ATP</name>
        <dbReference type="ChEBI" id="CHEBI:30616"/>
    </ligand>
</feature>
<dbReference type="Gene3D" id="1.10.510.10">
    <property type="entry name" value="Transferase(Phosphotransferase) domain 1"/>
    <property type="match status" value="6"/>
</dbReference>
<dbReference type="InterPro" id="IPR000719">
    <property type="entry name" value="Prot_kinase_dom"/>
</dbReference>
<keyword evidence="5 10" id="KW-0547">Nucleotide-binding</keyword>
<feature type="binding site" evidence="10">
    <location>
        <position position="1735"/>
    </location>
    <ligand>
        <name>ATP</name>
        <dbReference type="ChEBI" id="CHEBI:30616"/>
    </ligand>
</feature>
<evidence type="ECO:0000256" key="2">
    <source>
        <dbReference type="ARBA" id="ARBA00012513"/>
    </source>
</evidence>
<evidence type="ECO:0000256" key="7">
    <source>
        <dbReference type="ARBA" id="ARBA00022840"/>
    </source>
</evidence>
<keyword evidence="3" id="KW-0472">Membrane</keyword>
<dbReference type="Proteomes" id="UP001172457">
    <property type="component" value="Chromosome 3"/>
</dbReference>
<proteinExistence type="predicted"/>
<evidence type="ECO:0000256" key="8">
    <source>
        <dbReference type="ARBA" id="ARBA00047899"/>
    </source>
</evidence>
<reference evidence="13" key="1">
    <citation type="submission" date="2023-03" db="EMBL/GenBank/DDBJ databases">
        <title>Chromosome-scale reference genome and RAD-based genetic map of yellow starthistle (Centaurea solstitialis) reveal putative structural variation and QTLs associated with invader traits.</title>
        <authorList>
            <person name="Reatini B."/>
            <person name="Cang F.A."/>
            <person name="Jiang Q."/>
            <person name="Mckibben M.T.W."/>
            <person name="Barker M.S."/>
            <person name="Rieseberg L.H."/>
            <person name="Dlugosch K.M."/>
        </authorList>
    </citation>
    <scope>NUCLEOTIDE SEQUENCE</scope>
    <source>
        <strain evidence="13">CAN-66</strain>
        <tissue evidence="13">Leaf</tissue>
    </source>
</reference>
<feature type="domain" description="Protein kinase" evidence="12">
    <location>
        <begin position="73"/>
        <end position="358"/>
    </location>
</feature>
<dbReference type="GO" id="GO:0005886">
    <property type="term" value="C:plasma membrane"/>
    <property type="evidence" value="ECO:0007669"/>
    <property type="project" value="UniProtKB-SubCell"/>
</dbReference>
<dbReference type="InterPro" id="IPR011009">
    <property type="entry name" value="Kinase-like_dom_sf"/>
</dbReference>
<dbReference type="EMBL" id="JARYMX010000003">
    <property type="protein sequence ID" value="KAJ9559436.1"/>
    <property type="molecule type" value="Genomic_DNA"/>
</dbReference>
<dbReference type="SUPFAM" id="SSF56112">
    <property type="entry name" value="Protein kinase-like (PK-like)"/>
    <property type="match status" value="6"/>
</dbReference>
<feature type="region of interest" description="Disordered" evidence="11">
    <location>
        <begin position="867"/>
        <end position="901"/>
    </location>
</feature>
<dbReference type="PROSITE" id="PS00107">
    <property type="entry name" value="PROTEIN_KINASE_ATP"/>
    <property type="match status" value="5"/>
</dbReference>
<dbReference type="FunFam" id="1.10.510.10:FF:000095">
    <property type="entry name" value="protein STRUBBELIG-RECEPTOR FAMILY 8"/>
    <property type="match status" value="3"/>
</dbReference>
<comment type="subcellular location">
    <subcellularLocation>
        <location evidence="1">Cell membrane</location>
    </subcellularLocation>
</comment>
<feature type="compositionally biased region" description="Acidic residues" evidence="11">
    <location>
        <begin position="874"/>
        <end position="894"/>
    </location>
</feature>